<keyword evidence="3" id="KW-1185">Reference proteome</keyword>
<dbReference type="AlphaFoldDB" id="A0A6G0X3X6"/>
<gene>
    <name evidence="2" type="ORF">Ae201684_008833</name>
</gene>
<evidence type="ECO:0000313" key="2">
    <source>
        <dbReference type="EMBL" id="KAF0734485.1"/>
    </source>
</evidence>
<dbReference type="SUPFAM" id="SSF103657">
    <property type="entry name" value="BAR/IMD domain-like"/>
    <property type="match status" value="1"/>
</dbReference>
<dbReference type="EMBL" id="VJMJ01000112">
    <property type="protein sequence ID" value="KAF0734485.1"/>
    <property type="molecule type" value="Genomic_DNA"/>
</dbReference>
<accession>A0A6G0X3X6</accession>
<feature type="region of interest" description="Disordered" evidence="1">
    <location>
        <begin position="290"/>
        <end position="315"/>
    </location>
</feature>
<reference evidence="2 3" key="1">
    <citation type="submission" date="2019-07" db="EMBL/GenBank/DDBJ databases">
        <title>Genomics analysis of Aphanomyces spp. identifies a new class of oomycete effector associated with host adaptation.</title>
        <authorList>
            <person name="Gaulin E."/>
        </authorList>
    </citation>
    <scope>NUCLEOTIDE SEQUENCE [LARGE SCALE GENOMIC DNA]</scope>
    <source>
        <strain evidence="2 3">ATCC 201684</strain>
    </source>
</reference>
<dbReference type="Proteomes" id="UP000481153">
    <property type="component" value="Unassembled WGS sequence"/>
</dbReference>
<protein>
    <submittedName>
        <fullName evidence="2">Uncharacterized protein</fullName>
    </submittedName>
</protein>
<feature type="region of interest" description="Disordered" evidence="1">
    <location>
        <begin position="341"/>
        <end position="360"/>
    </location>
</feature>
<comment type="caution">
    <text evidence="2">The sequence shown here is derived from an EMBL/GenBank/DDBJ whole genome shotgun (WGS) entry which is preliminary data.</text>
</comment>
<dbReference type="InterPro" id="IPR027267">
    <property type="entry name" value="AH/BAR_dom_sf"/>
</dbReference>
<evidence type="ECO:0000313" key="3">
    <source>
        <dbReference type="Proteomes" id="UP000481153"/>
    </source>
</evidence>
<sequence length="441" mass="48189">MSSIRVRATNKLLTKLGATKPSKNVPYEQAFNGFDQLQSGIISLDSALKGFIASLRGFHAASNVLLRAVEDVSNFKCTDIPSESPEVKQFIEVFKACSINIDIGQLTELAKKFETRVQSPAQGWVHQVNTLQKECQDFDEVHITYDHYTKKVVALREAHNKRAGAGKHEKSKEVDKLMRNEQKLVSVTNEYTQASDNTTQHLQDFLRHRDSTLLPLVQRLIEFRLDYSTAVHEATKKMEPLLKIDGYDEHLAVLEAYTTNGHAPSEKTPPRHESHIAASDIQVNKLSFSDFVGSPTDETTAAATTSAPPSSDSWGDFTMEATPPPMASSIPVSMASFEPFSATPPSPIAQSRTASGPRTNSGKIVNVLDFAESPPPQPAASDFMDFSLSDLKGSGQIYATAPPSSDFNPFAPQPPVPATVHAAMNASQHMSARPATSFDAF</sequence>
<feature type="compositionally biased region" description="Polar residues" evidence="1">
    <location>
        <begin position="348"/>
        <end position="360"/>
    </location>
</feature>
<name>A0A6G0X3X6_9STRA</name>
<dbReference type="CDD" id="cd07307">
    <property type="entry name" value="BAR"/>
    <property type="match status" value="1"/>
</dbReference>
<proteinExistence type="predicted"/>
<organism evidence="2 3">
    <name type="scientific">Aphanomyces euteiches</name>
    <dbReference type="NCBI Taxonomy" id="100861"/>
    <lineage>
        <taxon>Eukaryota</taxon>
        <taxon>Sar</taxon>
        <taxon>Stramenopiles</taxon>
        <taxon>Oomycota</taxon>
        <taxon>Saprolegniomycetes</taxon>
        <taxon>Saprolegniales</taxon>
        <taxon>Verrucalvaceae</taxon>
        <taxon>Aphanomyces</taxon>
    </lineage>
</organism>
<dbReference type="Gene3D" id="1.20.1270.60">
    <property type="entry name" value="Arfaptin homology (AH) domain/BAR domain"/>
    <property type="match status" value="1"/>
</dbReference>
<feature type="compositionally biased region" description="Low complexity" evidence="1">
    <location>
        <begin position="294"/>
        <end position="313"/>
    </location>
</feature>
<evidence type="ECO:0000256" key="1">
    <source>
        <dbReference type="SAM" id="MobiDB-lite"/>
    </source>
</evidence>
<dbReference type="VEuPathDB" id="FungiDB:AeMF1_000517"/>